<organism evidence="1 2">
    <name type="scientific">Vibrio inusitatus NBRC 102082</name>
    <dbReference type="NCBI Taxonomy" id="1219070"/>
    <lineage>
        <taxon>Bacteria</taxon>
        <taxon>Pseudomonadati</taxon>
        <taxon>Pseudomonadota</taxon>
        <taxon>Gammaproteobacteria</taxon>
        <taxon>Vibrionales</taxon>
        <taxon>Vibrionaceae</taxon>
        <taxon>Vibrio</taxon>
    </lineage>
</organism>
<dbReference type="RefSeq" id="WP_141345799.1">
    <property type="nucleotide sequence ID" value="NZ_BJLF01000010.1"/>
</dbReference>
<proteinExistence type="predicted"/>
<name>A0A4Y3HWU3_9VIBR</name>
<dbReference type="EMBL" id="BJLF01000010">
    <property type="protein sequence ID" value="GEA51441.1"/>
    <property type="molecule type" value="Genomic_DNA"/>
</dbReference>
<dbReference type="AlphaFoldDB" id="A0A4Y3HWU3"/>
<dbReference type="OrthoDB" id="7054620at2"/>
<gene>
    <name evidence="1" type="ORF">VIN01S_22450</name>
</gene>
<dbReference type="Proteomes" id="UP000318717">
    <property type="component" value="Unassembled WGS sequence"/>
</dbReference>
<comment type="caution">
    <text evidence="1">The sequence shown here is derived from an EMBL/GenBank/DDBJ whole genome shotgun (WGS) entry which is preliminary data.</text>
</comment>
<accession>A0A4Y3HWU3</accession>
<keyword evidence="2" id="KW-1185">Reference proteome</keyword>
<protein>
    <submittedName>
        <fullName evidence="1">Uncharacterized protein</fullName>
    </submittedName>
</protein>
<evidence type="ECO:0000313" key="2">
    <source>
        <dbReference type="Proteomes" id="UP000318717"/>
    </source>
</evidence>
<evidence type="ECO:0000313" key="1">
    <source>
        <dbReference type="EMBL" id="GEA51441.1"/>
    </source>
</evidence>
<reference evidence="1 2" key="1">
    <citation type="submission" date="2019-06" db="EMBL/GenBank/DDBJ databases">
        <title>Whole genome shotgun sequence of Vibrio inusitatus NBRC 102082.</title>
        <authorList>
            <person name="Hosoyama A."/>
            <person name="Uohara A."/>
            <person name="Ohji S."/>
            <person name="Ichikawa N."/>
        </authorList>
    </citation>
    <scope>NUCLEOTIDE SEQUENCE [LARGE SCALE GENOMIC DNA]</scope>
    <source>
        <strain evidence="1 2">NBRC 102082</strain>
    </source>
</reference>
<sequence length="507" mass="57794">MAKKQFYLPICIDNLAQFFAFGFITPASVFPFGNYITDELSLHSNVIPLHKKPTAKTKIPRNGIQASKQEDEFVKSAIVVVSLDDSNLEQSDSSTWQYLEQILPIYLIKEIIFEDEAALEDFEYLTKTTGRVSLELLNNIDLKKGGFDKLLQPMASNELAGVEVAIDDLPSKLGFDRSLLHKMSGYGAALALTYVMAKNDAVSNDEFKKLAYLELEKDYSNDKPAVRFIASYLFSDIKKDTSKHLLQDVFFDRLLSCGSNEKVLDKLLPFFDMDIEDKNVSNFLQKRKALLIDIVKGKVESTNSKQMSAFGKVEHLSQFIEQVVTMFALLNDTEKLFNQPICSISGEGYVNIAIAYGMRDKFYEIPKNVRQIRGLECFVIECMYKYYLTITQQPCDKVKRQFPLTPTILDVLEDSEAPLLKSILSNKFDLVSKNLQQFVSVGEHSYIPEYPEKLIEVLSSSTTEFADKMINQKAFEDIDFNIILSLYEEEKSLVKQRKKFASQLKKL</sequence>